<accession>A0A1D8K5T6</accession>
<sequence length="313" mass="34575">MSRAPTLLFMSALDDPAEWVPALQRAWPELKVRVWPDAGHPDDVDFALVWKPEPGALRTFRNLRLIINLGAGIDAIAADETLPEGIPIVRLADEGQAEMMSGYVLLAVLRYHRNLHRFEEAKRAHRWTYIHPKPHAHTRVGLMGLGYLGAHAAQSLAAQGFRVSGWSRNPKTLPGIETFAGPDQRQAFLAQTDILVALLPATPDTHRLIDREALYALPRGASFVNVGRGSTVDEPALLAALRDGQIAEATLDVFEREPLPPEHPFWDMPQVTITPHLASVAVPETAARQIVANCRRALSGEAPDYAVDRRRGY</sequence>
<feature type="domain" description="D-isomer specific 2-hydroxyacid dehydrogenase NAD-binding" evidence="3">
    <location>
        <begin position="107"/>
        <end position="278"/>
    </location>
</feature>
<dbReference type="EMBL" id="CP017448">
    <property type="protein sequence ID" value="AOV16318.1"/>
    <property type="molecule type" value="Genomic_DNA"/>
</dbReference>
<keyword evidence="1" id="KW-0560">Oxidoreductase</keyword>
<organism evidence="4 5">
    <name type="scientific">Acidihalobacter aeolianus</name>
    <dbReference type="NCBI Taxonomy" id="2792603"/>
    <lineage>
        <taxon>Bacteria</taxon>
        <taxon>Pseudomonadati</taxon>
        <taxon>Pseudomonadota</taxon>
        <taxon>Gammaproteobacteria</taxon>
        <taxon>Chromatiales</taxon>
        <taxon>Ectothiorhodospiraceae</taxon>
        <taxon>Acidihalobacter</taxon>
    </lineage>
</organism>
<dbReference type="KEGG" id="aaeo:BJI67_03850"/>
<evidence type="ECO:0000256" key="1">
    <source>
        <dbReference type="ARBA" id="ARBA00023002"/>
    </source>
</evidence>
<dbReference type="SUPFAM" id="SSF51735">
    <property type="entry name" value="NAD(P)-binding Rossmann-fold domains"/>
    <property type="match status" value="1"/>
</dbReference>
<evidence type="ECO:0000256" key="2">
    <source>
        <dbReference type="ARBA" id="ARBA00023027"/>
    </source>
</evidence>
<evidence type="ECO:0000313" key="5">
    <source>
        <dbReference type="Proteomes" id="UP000095342"/>
    </source>
</evidence>
<protein>
    <recommendedName>
        <fullName evidence="3">D-isomer specific 2-hydroxyacid dehydrogenase NAD-binding domain-containing protein</fullName>
    </recommendedName>
</protein>
<keyword evidence="5" id="KW-1185">Reference proteome</keyword>
<evidence type="ECO:0000313" key="4">
    <source>
        <dbReference type="EMBL" id="AOV16318.1"/>
    </source>
</evidence>
<dbReference type="RefSeq" id="WP_070071911.1">
    <property type="nucleotide sequence ID" value="NZ_CP017448.1"/>
</dbReference>
<dbReference type="GO" id="GO:0016491">
    <property type="term" value="F:oxidoreductase activity"/>
    <property type="evidence" value="ECO:0007669"/>
    <property type="project" value="UniProtKB-KW"/>
</dbReference>
<dbReference type="SUPFAM" id="SSF52283">
    <property type="entry name" value="Formate/glycerate dehydrogenase catalytic domain-like"/>
    <property type="match status" value="1"/>
</dbReference>
<dbReference type="AlphaFoldDB" id="A0A1D8K5T6"/>
<dbReference type="GO" id="GO:0051287">
    <property type="term" value="F:NAD binding"/>
    <property type="evidence" value="ECO:0007669"/>
    <property type="project" value="InterPro"/>
</dbReference>
<reference evidence="4 5" key="1">
    <citation type="submission" date="2016-09" db="EMBL/GenBank/DDBJ databases">
        <title>Acidihalobacter prosperus V6 (DSM14174).</title>
        <authorList>
            <person name="Khaleque H.N."/>
            <person name="Ramsay J.P."/>
            <person name="Murphy R.J.T."/>
            <person name="Kaksonen A.H."/>
            <person name="Boxall N.J."/>
            <person name="Watkin E.L.J."/>
        </authorList>
    </citation>
    <scope>NUCLEOTIDE SEQUENCE [LARGE SCALE GENOMIC DNA]</scope>
    <source>
        <strain evidence="4 5">V6</strain>
    </source>
</reference>
<dbReference type="CDD" id="cd12164">
    <property type="entry name" value="GDH_like_2"/>
    <property type="match status" value="1"/>
</dbReference>
<dbReference type="Gene3D" id="3.40.50.720">
    <property type="entry name" value="NAD(P)-binding Rossmann-like Domain"/>
    <property type="match status" value="2"/>
</dbReference>
<name>A0A1D8K5T6_9GAMM</name>
<dbReference type="PANTHER" id="PTHR43333:SF1">
    <property type="entry name" value="D-ISOMER SPECIFIC 2-HYDROXYACID DEHYDROGENASE NAD-BINDING DOMAIN-CONTAINING PROTEIN"/>
    <property type="match status" value="1"/>
</dbReference>
<dbReference type="Pfam" id="PF02826">
    <property type="entry name" value="2-Hacid_dh_C"/>
    <property type="match status" value="1"/>
</dbReference>
<proteinExistence type="predicted"/>
<dbReference type="InterPro" id="IPR006140">
    <property type="entry name" value="D-isomer_DH_NAD-bd"/>
</dbReference>
<keyword evidence="2" id="KW-0520">NAD</keyword>
<dbReference type="PANTHER" id="PTHR43333">
    <property type="entry name" value="2-HACID_DH_C DOMAIN-CONTAINING PROTEIN"/>
    <property type="match status" value="1"/>
</dbReference>
<dbReference type="Proteomes" id="UP000095342">
    <property type="component" value="Chromosome"/>
</dbReference>
<dbReference type="InterPro" id="IPR036291">
    <property type="entry name" value="NAD(P)-bd_dom_sf"/>
</dbReference>
<evidence type="ECO:0000259" key="3">
    <source>
        <dbReference type="Pfam" id="PF02826"/>
    </source>
</evidence>
<gene>
    <name evidence="4" type="ORF">BJI67_03850</name>
</gene>